<proteinExistence type="predicted"/>
<dbReference type="SUPFAM" id="SSF46785">
    <property type="entry name" value="Winged helix' DNA-binding domain"/>
    <property type="match status" value="1"/>
</dbReference>
<dbReference type="EMBL" id="CP133164">
    <property type="protein sequence ID" value="WMN19163.1"/>
    <property type="molecule type" value="Genomic_DNA"/>
</dbReference>
<accession>A0ABY9NKS9</accession>
<dbReference type="Proteomes" id="UP001237292">
    <property type="component" value="Chromosome"/>
</dbReference>
<reference evidence="1 2" key="1">
    <citation type="journal article" date="2023" name="Access Microbiol">
        <title>The genome of a steinernematid-associated Pseudomonas piscis bacterium encodes the biosynthesis of insect toxins.</title>
        <authorList>
            <person name="Awori R.M."/>
            <person name="Hendre P."/>
            <person name="Amugune N.O."/>
        </authorList>
    </citation>
    <scope>NUCLEOTIDE SEQUENCE [LARGE SCALE GENOMIC DNA]</scope>
    <source>
        <strain evidence="1 2">75</strain>
    </source>
</reference>
<dbReference type="InterPro" id="IPR036390">
    <property type="entry name" value="WH_DNA-bd_sf"/>
</dbReference>
<evidence type="ECO:0000313" key="2">
    <source>
        <dbReference type="Proteomes" id="UP001237292"/>
    </source>
</evidence>
<gene>
    <name evidence="1" type="ORF">QL104_07070</name>
</gene>
<keyword evidence="2" id="KW-1185">Reference proteome</keyword>
<dbReference type="RefSeq" id="WP_282878690.1">
    <property type="nucleotide sequence ID" value="NZ_CP133164.1"/>
</dbReference>
<name>A0ABY9NKS9_9PSED</name>
<evidence type="ECO:0008006" key="3">
    <source>
        <dbReference type="Google" id="ProtNLM"/>
    </source>
</evidence>
<protein>
    <recommendedName>
        <fullName evidence="3">MarR family transcriptional regulator</fullName>
    </recommendedName>
</protein>
<sequence length="338" mass="38118">MTQDFQPIEADLLLLAAYIETVLGDRPTFATWSQAAKLPHYLTSTYSCLEMKLLGQACIVLMQNQQVSISLPDIKKHLQALRKLTDAPLLLVAPALASYERKRLIEAGVQFIVPGNQLFIPELGLDLREYFRARQEKIEHLSPATQAMLIHLLMNNCTSSLQLSQATLGQPFKYSKMTISRAVKELKSLDLVTLGADRQQHIEIHTPARQLWRNARKHMRSPTRRTLWLNTVPQLDGQPLLLAGESALAGQTLLVAPRLPIYACSSETLARLQGIDATIIEVARDEAACALEIWTYEPTIYAWAKPWVDPFSLLLSLQESKDERIQIALGQLEEDMQW</sequence>
<organism evidence="1 2">
    <name type="scientific">Pseudomonas piscis</name>
    <dbReference type="NCBI Taxonomy" id="2614538"/>
    <lineage>
        <taxon>Bacteria</taxon>
        <taxon>Pseudomonadati</taxon>
        <taxon>Pseudomonadota</taxon>
        <taxon>Gammaproteobacteria</taxon>
        <taxon>Pseudomonadales</taxon>
        <taxon>Pseudomonadaceae</taxon>
        <taxon>Pseudomonas</taxon>
    </lineage>
</organism>
<evidence type="ECO:0000313" key="1">
    <source>
        <dbReference type="EMBL" id="WMN19163.1"/>
    </source>
</evidence>